<dbReference type="Proteomes" id="UP000290253">
    <property type="component" value="Unassembled WGS sequence"/>
</dbReference>
<reference evidence="2 3" key="1">
    <citation type="journal article" date="2016" name="Int. J. Syst. Evol. Microbiol.">
        <title>Acidipila dinghuensis sp. nov., an acidobacterium isolated from forest soil.</title>
        <authorList>
            <person name="Jiang Y.W."/>
            <person name="Wang J."/>
            <person name="Chen M.H."/>
            <person name="Lv Y.Y."/>
            <person name="Qiu L.H."/>
        </authorList>
    </citation>
    <scope>NUCLEOTIDE SEQUENCE [LARGE SCALE GENOMIC DNA]</scope>
    <source>
        <strain evidence="2 3">DHOF10</strain>
    </source>
</reference>
<gene>
    <name evidence="2" type="ORF">ESZ00_19245</name>
</gene>
<protein>
    <submittedName>
        <fullName evidence="2">Uncharacterized protein</fullName>
    </submittedName>
</protein>
<accession>A0A4Q1S904</accession>
<feature type="compositionally biased region" description="Basic residues" evidence="1">
    <location>
        <begin position="37"/>
        <end position="48"/>
    </location>
</feature>
<sequence>MRYDEILACIDAEIRLLQQAKELLLTENQPLPEKPARKPKAAKPRKSQYGRVAVKRIVWPMEAPVVVEPKVKVKALRQPVRRRAVRAKLALPSALTHTVPDRPVAVSPDDVRRAREKALAASVPQAPVESAPAPEVTEELLRRKWTLQ</sequence>
<proteinExistence type="predicted"/>
<evidence type="ECO:0000313" key="2">
    <source>
        <dbReference type="EMBL" id="RXS93474.1"/>
    </source>
</evidence>
<dbReference type="RefSeq" id="WP_129210017.1">
    <property type="nucleotide sequence ID" value="NZ_BMGU01000002.1"/>
</dbReference>
<feature type="region of interest" description="Disordered" evidence="1">
    <location>
        <begin position="27"/>
        <end position="48"/>
    </location>
</feature>
<organism evidence="2 3">
    <name type="scientific">Silvibacterium dinghuense</name>
    <dbReference type="NCBI Taxonomy" id="1560006"/>
    <lineage>
        <taxon>Bacteria</taxon>
        <taxon>Pseudomonadati</taxon>
        <taxon>Acidobacteriota</taxon>
        <taxon>Terriglobia</taxon>
        <taxon>Terriglobales</taxon>
        <taxon>Acidobacteriaceae</taxon>
        <taxon>Silvibacterium</taxon>
    </lineage>
</organism>
<name>A0A4Q1S904_9BACT</name>
<evidence type="ECO:0000256" key="1">
    <source>
        <dbReference type="SAM" id="MobiDB-lite"/>
    </source>
</evidence>
<keyword evidence="3" id="KW-1185">Reference proteome</keyword>
<evidence type="ECO:0000313" key="3">
    <source>
        <dbReference type="Proteomes" id="UP000290253"/>
    </source>
</evidence>
<comment type="caution">
    <text evidence="2">The sequence shown here is derived from an EMBL/GenBank/DDBJ whole genome shotgun (WGS) entry which is preliminary data.</text>
</comment>
<dbReference type="AlphaFoldDB" id="A0A4Q1S904"/>
<dbReference type="EMBL" id="SDMK01000005">
    <property type="protein sequence ID" value="RXS93474.1"/>
    <property type="molecule type" value="Genomic_DNA"/>
</dbReference>